<dbReference type="SUPFAM" id="SSF58104">
    <property type="entry name" value="Methyl-accepting chemotaxis protein (MCP) signaling domain"/>
    <property type="match status" value="1"/>
</dbReference>
<dbReference type="OrthoDB" id="8724845at2"/>
<accession>A0A0J8XWV5</accession>
<feature type="domain" description="Methyl-accepting transducer" evidence="10">
    <location>
        <begin position="356"/>
        <end position="592"/>
    </location>
</feature>
<evidence type="ECO:0000313" key="12">
    <source>
        <dbReference type="EMBL" id="PSW26079.1"/>
    </source>
</evidence>
<dbReference type="EMBL" id="PYLZ01000002">
    <property type="protein sequence ID" value="PSW26079.1"/>
    <property type="molecule type" value="Genomic_DNA"/>
</dbReference>
<feature type="region of interest" description="Disordered" evidence="8">
    <location>
        <begin position="365"/>
        <end position="384"/>
    </location>
</feature>
<dbReference type="GO" id="GO:0016020">
    <property type="term" value="C:membrane"/>
    <property type="evidence" value="ECO:0007669"/>
    <property type="project" value="UniProtKB-SubCell"/>
</dbReference>
<dbReference type="PROSITE" id="PS50885">
    <property type="entry name" value="HAMP"/>
    <property type="match status" value="1"/>
</dbReference>
<gene>
    <name evidence="12" type="ORF">C9I94_05895</name>
</gene>
<dbReference type="SMART" id="SM01358">
    <property type="entry name" value="HBM"/>
    <property type="match status" value="1"/>
</dbReference>
<keyword evidence="4 9" id="KW-0472">Membrane</keyword>
<keyword evidence="2 9" id="KW-0812">Transmembrane</keyword>
<dbReference type="PANTHER" id="PTHR32089:SF119">
    <property type="entry name" value="METHYL-ACCEPTING CHEMOTAXIS PROTEIN CTPL"/>
    <property type="match status" value="1"/>
</dbReference>
<dbReference type="PROSITE" id="PS50111">
    <property type="entry name" value="CHEMOTAXIS_TRANSDUC_2"/>
    <property type="match status" value="1"/>
</dbReference>
<keyword evidence="5 7" id="KW-0807">Transducer</keyword>
<evidence type="ECO:0000256" key="3">
    <source>
        <dbReference type="ARBA" id="ARBA00022989"/>
    </source>
</evidence>
<name>A0A0J8XWV5_9GAMM</name>
<dbReference type="Proteomes" id="UP000240481">
    <property type="component" value="Unassembled WGS sequence"/>
</dbReference>
<feature type="transmembrane region" description="Helical" evidence="9">
    <location>
        <begin position="275"/>
        <end position="295"/>
    </location>
</feature>
<evidence type="ECO:0000256" key="5">
    <source>
        <dbReference type="ARBA" id="ARBA00023224"/>
    </source>
</evidence>
<comment type="similarity">
    <text evidence="6">Belongs to the methyl-accepting chemotaxis (MCP) protein family.</text>
</comment>
<dbReference type="RefSeq" id="WP_048899521.1">
    <property type="nucleotide sequence ID" value="NZ_AP024852.1"/>
</dbReference>
<sequence>MRALSVHSIRGKLLSLALLLVSGIIAFGFIEKMAFDNLSTLQSTAQETTRSQNDLLTLRRYEKDFLSRLDPKYIVQFNQTYQTLVTRLQQIESNLHYYELANQADFLEIFTLLNQYATQFNLITDQRILIGLTPDQGLQGQIHQAADAAEEAILLTADDRLRRMLLTLRRNEKDFLLTSNIDHVTAFDNNADTLLTAISASHIASSDKQPLKRSILMYKTMFDELSAGYQTIGLTPAEGLYGQLRTAVHNVESDLKDLEKTTLKSISARVQTEEIILAVIGLGFTLLISGALLIISRQISQRLAKVNAIMASIAAGEGDLTVRMDDKGKDELSQLSQSFDQFTARLQAIIRDVALIAQQLSSTTKDSHQASTHSMTNAEQQQAESASVATAVNELLATSNDIAANIGDAAHAVEDVQNEALASQKISQQAGNSLQCLAADITASQTLITQLELQSQSINKVISVIRDITDQTNLLALNAAIEAARAGDQGRGFAVVADEVRQLAQNTHHSTKEIEQTVEDLHNGVEEIVAIMHKSQEQTTVTVEQTQSAVLAMNRIGDAIGGILDKNLQIASASEQQAMVSAEIDKNITHISELAQHTVSMIQQSAESSHEVSAMAEQLDKVVNQFKY</sequence>
<dbReference type="AlphaFoldDB" id="A0A0J8XWV5"/>
<comment type="subcellular location">
    <subcellularLocation>
        <location evidence="1">Membrane</location>
        <topology evidence="1">Multi-pass membrane protein</topology>
    </subcellularLocation>
</comment>
<organism evidence="12 13">
    <name type="scientific">Photobacterium swingsii</name>
    <dbReference type="NCBI Taxonomy" id="680026"/>
    <lineage>
        <taxon>Bacteria</taxon>
        <taxon>Pseudomonadati</taxon>
        <taxon>Pseudomonadota</taxon>
        <taxon>Gammaproteobacteria</taxon>
        <taxon>Vibrionales</taxon>
        <taxon>Vibrionaceae</taxon>
        <taxon>Photobacterium</taxon>
    </lineage>
</organism>
<dbReference type="SMART" id="SM00304">
    <property type="entry name" value="HAMP"/>
    <property type="match status" value="1"/>
</dbReference>
<keyword evidence="13" id="KW-1185">Reference proteome</keyword>
<reference evidence="12 13" key="1">
    <citation type="submission" date="2018-01" db="EMBL/GenBank/DDBJ databases">
        <title>Whole genome sequencing of Histamine producing bacteria.</title>
        <authorList>
            <person name="Butler K."/>
        </authorList>
    </citation>
    <scope>NUCLEOTIDE SEQUENCE [LARGE SCALE GENOMIC DNA]</scope>
    <source>
        <strain evidence="12 13">DSM 24669</strain>
    </source>
</reference>
<comment type="caution">
    <text evidence="12">The sequence shown here is derived from an EMBL/GenBank/DDBJ whole genome shotgun (WGS) entry which is preliminary data.</text>
</comment>
<dbReference type="GO" id="GO:0007165">
    <property type="term" value="P:signal transduction"/>
    <property type="evidence" value="ECO:0007669"/>
    <property type="project" value="UniProtKB-KW"/>
</dbReference>
<feature type="compositionally biased region" description="Polar residues" evidence="8">
    <location>
        <begin position="365"/>
        <end position="377"/>
    </location>
</feature>
<dbReference type="SMART" id="SM00283">
    <property type="entry name" value="MA"/>
    <property type="match status" value="1"/>
</dbReference>
<keyword evidence="3 9" id="KW-1133">Transmembrane helix</keyword>
<dbReference type="PANTHER" id="PTHR32089">
    <property type="entry name" value="METHYL-ACCEPTING CHEMOTAXIS PROTEIN MCPB"/>
    <property type="match status" value="1"/>
</dbReference>
<evidence type="ECO:0000256" key="9">
    <source>
        <dbReference type="SAM" id="Phobius"/>
    </source>
</evidence>
<evidence type="ECO:0000256" key="2">
    <source>
        <dbReference type="ARBA" id="ARBA00022692"/>
    </source>
</evidence>
<evidence type="ECO:0000259" key="11">
    <source>
        <dbReference type="PROSITE" id="PS50885"/>
    </source>
</evidence>
<evidence type="ECO:0000256" key="1">
    <source>
        <dbReference type="ARBA" id="ARBA00004141"/>
    </source>
</evidence>
<feature type="domain" description="HAMP" evidence="11">
    <location>
        <begin position="297"/>
        <end position="351"/>
    </location>
</feature>
<evidence type="ECO:0000256" key="6">
    <source>
        <dbReference type="ARBA" id="ARBA00029447"/>
    </source>
</evidence>
<dbReference type="CDD" id="cd06225">
    <property type="entry name" value="HAMP"/>
    <property type="match status" value="1"/>
</dbReference>
<protein>
    <submittedName>
        <fullName evidence="12">Methyl-accepting chemotaxis protein</fullName>
    </submittedName>
</protein>
<proteinExistence type="inferred from homology"/>
<evidence type="ECO:0000256" key="7">
    <source>
        <dbReference type="PROSITE-ProRule" id="PRU00284"/>
    </source>
</evidence>
<evidence type="ECO:0000313" key="13">
    <source>
        <dbReference type="Proteomes" id="UP000240481"/>
    </source>
</evidence>
<evidence type="ECO:0000256" key="4">
    <source>
        <dbReference type="ARBA" id="ARBA00023136"/>
    </source>
</evidence>
<dbReference type="GO" id="GO:0006935">
    <property type="term" value="P:chemotaxis"/>
    <property type="evidence" value="ECO:0007669"/>
    <property type="project" value="UniProtKB-ARBA"/>
</dbReference>
<dbReference type="InterPro" id="IPR032255">
    <property type="entry name" value="HBM"/>
</dbReference>
<dbReference type="InterPro" id="IPR003660">
    <property type="entry name" value="HAMP_dom"/>
</dbReference>
<evidence type="ECO:0000259" key="10">
    <source>
        <dbReference type="PROSITE" id="PS50111"/>
    </source>
</evidence>
<dbReference type="Gene3D" id="1.10.287.950">
    <property type="entry name" value="Methyl-accepting chemotaxis protein"/>
    <property type="match status" value="1"/>
</dbReference>
<dbReference type="FunFam" id="1.10.287.950:FF:000001">
    <property type="entry name" value="Methyl-accepting chemotaxis sensory transducer"/>
    <property type="match status" value="1"/>
</dbReference>
<dbReference type="STRING" id="680026.AB733_15155"/>
<dbReference type="Pfam" id="PF00672">
    <property type="entry name" value="HAMP"/>
    <property type="match status" value="1"/>
</dbReference>
<evidence type="ECO:0000256" key="8">
    <source>
        <dbReference type="SAM" id="MobiDB-lite"/>
    </source>
</evidence>
<dbReference type="InterPro" id="IPR004089">
    <property type="entry name" value="MCPsignal_dom"/>
</dbReference>
<dbReference type="Pfam" id="PF00015">
    <property type="entry name" value="MCPsignal"/>
    <property type="match status" value="1"/>
</dbReference>